<name>A0ABX7FPA7_BRECH</name>
<dbReference type="Pfam" id="PF00092">
    <property type="entry name" value="VWA"/>
    <property type="match status" value="1"/>
</dbReference>
<evidence type="ECO:0000256" key="2">
    <source>
        <dbReference type="SAM" id="SignalP"/>
    </source>
</evidence>
<gene>
    <name evidence="4" type="ORF">JNE38_27315</name>
</gene>
<evidence type="ECO:0000256" key="1">
    <source>
        <dbReference type="SAM" id="MobiDB-lite"/>
    </source>
</evidence>
<evidence type="ECO:0000259" key="3">
    <source>
        <dbReference type="PROSITE" id="PS50234"/>
    </source>
</evidence>
<dbReference type="SMART" id="SM00327">
    <property type="entry name" value="VWA"/>
    <property type="match status" value="1"/>
</dbReference>
<dbReference type="EMBL" id="CP069127">
    <property type="protein sequence ID" value="QRG67132.1"/>
    <property type="molecule type" value="Genomic_DNA"/>
</dbReference>
<dbReference type="InterPro" id="IPR051266">
    <property type="entry name" value="CLCR"/>
</dbReference>
<feature type="signal peptide" evidence="2">
    <location>
        <begin position="1"/>
        <end position="22"/>
    </location>
</feature>
<dbReference type="Proteomes" id="UP000596248">
    <property type="component" value="Chromosome"/>
</dbReference>
<evidence type="ECO:0000313" key="4">
    <source>
        <dbReference type="EMBL" id="QRG67132.1"/>
    </source>
</evidence>
<feature type="compositionally biased region" description="Low complexity" evidence="1">
    <location>
        <begin position="28"/>
        <end position="57"/>
    </location>
</feature>
<dbReference type="InterPro" id="IPR022156">
    <property type="entry name" value="Uncharacterised_YfbK_N"/>
</dbReference>
<keyword evidence="2" id="KW-0732">Signal</keyword>
<dbReference type="PANTHER" id="PTHR10579:SF43">
    <property type="entry name" value="ZINC FINGER (C3HC4-TYPE RING FINGER) FAMILY PROTEIN"/>
    <property type="match status" value="1"/>
</dbReference>
<dbReference type="RefSeq" id="WP_203354195.1">
    <property type="nucleotide sequence ID" value="NZ_CP069127.1"/>
</dbReference>
<feature type="chain" id="PRO_5047270364" evidence="2">
    <location>
        <begin position="23"/>
        <end position="520"/>
    </location>
</feature>
<accession>A0ABX7FPA7</accession>
<dbReference type="Gene3D" id="3.40.50.410">
    <property type="entry name" value="von Willebrand factor, type A domain"/>
    <property type="match status" value="1"/>
</dbReference>
<dbReference type="Pfam" id="PF12450">
    <property type="entry name" value="vWF_A"/>
    <property type="match status" value="1"/>
</dbReference>
<evidence type="ECO:0000313" key="5">
    <source>
        <dbReference type="Proteomes" id="UP000596248"/>
    </source>
</evidence>
<organism evidence="4 5">
    <name type="scientific">Brevibacillus choshinensis</name>
    <dbReference type="NCBI Taxonomy" id="54911"/>
    <lineage>
        <taxon>Bacteria</taxon>
        <taxon>Bacillati</taxon>
        <taxon>Bacillota</taxon>
        <taxon>Bacilli</taxon>
        <taxon>Bacillales</taxon>
        <taxon>Paenibacillaceae</taxon>
        <taxon>Brevibacillus</taxon>
    </lineage>
</organism>
<feature type="region of interest" description="Disordered" evidence="1">
    <location>
        <begin position="28"/>
        <end position="63"/>
    </location>
</feature>
<feature type="domain" description="VWFA" evidence="3">
    <location>
        <begin position="185"/>
        <end position="370"/>
    </location>
</feature>
<proteinExistence type="predicted"/>
<sequence length="520" mass="56998">MRNIVKASTITFLVASLVGCSASEQSSQQPASTAQSGGAQNQLAARPESAASKAAPRNSMADTAFMKRQGMTRPSGADDMYFQHYGTNPFISTDDDNLSTFAADVDTGSYTLTRSYIQEGSLPPPDAVRVEEFINYFPVSYPAPQQQTFGIQVDGGPSPFGSGYQLVRIGIKGKEISPENRKPAHLVFVIDVSGSMNREDRLELVKKSLRVLVDQLQPADTVGIVVYGTQGRVILDPTSAKNRRTILSAIDELSPEGSTNAEEGLQLGYEMADRSFERGAINRVILCSDGVANVGETEASGILRAIEDYARKEIHLSTFGFGMGNYNDVLMEQLADKGEGQYAYIDSFSEARRVFTEALTGTLQTIARDVKIQVEFDPKAVAHYRLIGYENRDVRDEDFRNDRTDAGEIGSGHNVTALYEVKVREESADKLGDVRIRYHNVSTKKVEEVSRPLQIQSKLSSELQFLAAVAEFAEILRQSAWASEGTTLREVLKLAEASATGEQQLEFVRLVKDSLAIRGN</sequence>
<dbReference type="InterPro" id="IPR002035">
    <property type="entry name" value="VWF_A"/>
</dbReference>
<dbReference type="SUPFAM" id="SSF53300">
    <property type="entry name" value="vWA-like"/>
    <property type="match status" value="1"/>
</dbReference>
<dbReference type="Pfam" id="PF12034">
    <property type="entry name" value="YfbK_C"/>
    <property type="match status" value="1"/>
</dbReference>
<dbReference type="PROSITE" id="PS50234">
    <property type="entry name" value="VWFA"/>
    <property type="match status" value="1"/>
</dbReference>
<protein>
    <submittedName>
        <fullName evidence="4">VWA domain-containing protein</fullName>
    </submittedName>
</protein>
<dbReference type="PANTHER" id="PTHR10579">
    <property type="entry name" value="CALCIUM-ACTIVATED CHLORIDE CHANNEL REGULATOR"/>
    <property type="match status" value="1"/>
</dbReference>
<dbReference type="InterPro" id="IPR036465">
    <property type="entry name" value="vWFA_dom_sf"/>
</dbReference>
<dbReference type="PROSITE" id="PS51257">
    <property type="entry name" value="PROKAR_LIPOPROTEIN"/>
    <property type="match status" value="1"/>
</dbReference>
<dbReference type="InterPro" id="IPR021908">
    <property type="entry name" value="YfbK_C"/>
</dbReference>
<keyword evidence="5" id="KW-1185">Reference proteome</keyword>
<dbReference type="CDD" id="cd01465">
    <property type="entry name" value="vWA_subgroup"/>
    <property type="match status" value="1"/>
</dbReference>
<reference evidence="4 5" key="1">
    <citation type="submission" date="2021-01" db="EMBL/GenBank/DDBJ databases">
        <title>Identification of strong promoters based on the transcriptome of Brevibacillus choshinensis.</title>
        <authorList>
            <person name="Yao D."/>
            <person name="Zhang K."/>
            <person name="Wu J."/>
        </authorList>
    </citation>
    <scope>NUCLEOTIDE SEQUENCE [LARGE SCALE GENOMIC DNA]</scope>
    <source>
        <strain evidence="4 5">HPD31-SP3</strain>
    </source>
</reference>